<organism evidence="2 3">
    <name type="scientific">Virgibacillus massiliensis</name>
    <dbReference type="NCBI Taxonomy" id="1462526"/>
    <lineage>
        <taxon>Bacteria</taxon>
        <taxon>Bacillati</taxon>
        <taxon>Bacillota</taxon>
        <taxon>Bacilli</taxon>
        <taxon>Bacillales</taxon>
        <taxon>Bacillaceae</taxon>
        <taxon>Virgibacillus</taxon>
    </lineage>
</organism>
<dbReference type="AlphaFoldDB" id="A0A024Q9C6"/>
<feature type="transmembrane region" description="Helical" evidence="1">
    <location>
        <begin position="20"/>
        <end position="42"/>
    </location>
</feature>
<dbReference type="OrthoDB" id="1738492at2"/>
<reference evidence="2 3" key="1">
    <citation type="submission" date="2014-03" db="EMBL/GenBank/DDBJ databases">
        <authorList>
            <person name="Urmite Genomes U."/>
        </authorList>
    </citation>
    <scope>NUCLEOTIDE SEQUENCE [LARGE SCALE GENOMIC DNA]</scope>
    <source>
        <strain evidence="2 3">Vm-5</strain>
    </source>
</reference>
<evidence type="ECO:0000256" key="1">
    <source>
        <dbReference type="SAM" id="Phobius"/>
    </source>
</evidence>
<keyword evidence="3" id="KW-1185">Reference proteome</keyword>
<keyword evidence="1" id="KW-0472">Membrane</keyword>
<protein>
    <submittedName>
        <fullName evidence="2">Uncharacterized protein</fullName>
    </submittedName>
</protein>
<comment type="caution">
    <text evidence="2">The sequence shown here is derived from an EMBL/GenBank/DDBJ whole genome shotgun (WGS) entry which is preliminary data.</text>
</comment>
<keyword evidence="1" id="KW-1133">Transmembrane helix</keyword>
<keyword evidence="1" id="KW-0812">Transmembrane</keyword>
<reference evidence="3" key="2">
    <citation type="submission" date="2014-05" db="EMBL/GenBank/DDBJ databases">
        <title>Draft genome sequence of Virgibacillus massiliensis Vm-5.</title>
        <authorList>
            <person name="Khelaifia S."/>
            <person name="Croce O."/>
            <person name="Lagier J.C."/>
            <person name="Raoult D."/>
        </authorList>
    </citation>
    <scope>NUCLEOTIDE SEQUENCE [LARGE SCALE GENOMIC DNA]</scope>
    <source>
        <strain evidence="3">Vm-5</strain>
    </source>
</reference>
<dbReference type="EMBL" id="CCDP010000001">
    <property type="protein sequence ID" value="CDQ38511.1"/>
    <property type="molecule type" value="Genomic_DNA"/>
</dbReference>
<dbReference type="eggNOG" id="COG2214">
    <property type="taxonomic scope" value="Bacteria"/>
</dbReference>
<name>A0A024Q9C6_9BACI</name>
<sequence length="214" mass="24681">MDKHTSDTFRKRIENFSYHYKYHTIAAICLLFLVSSLGYTLIEGQIAKSNEANKAPADLDIMLFGNYQEEDFSSIEQRVQKSFPNWERIHIRLVYVPNQVNATEDMANFQQGQIAIKENKPDIYIFDLDYFKRFVEDGPFLSLEQLALPSSVTLLFHQKESDTKEHPYGLDLSDHPLFSGLAIASASKIAVIREDGDNRSHAEALFKELYKETY</sequence>
<proteinExistence type="predicted"/>
<dbReference type="Proteomes" id="UP000028875">
    <property type="component" value="Unassembled WGS sequence"/>
</dbReference>
<accession>A0A024Q9C6</accession>
<gene>
    <name evidence="2" type="ORF">BN990_00781</name>
</gene>
<evidence type="ECO:0000313" key="3">
    <source>
        <dbReference type="Proteomes" id="UP000028875"/>
    </source>
</evidence>
<evidence type="ECO:0000313" key="2">
    <source>
        <dbReference type="EMBL" id="CDQ38511.1"/>
    </source>
</evidence>
<dbReference type="RefSeq" id="WP_038242495.1">
    <property type="nucleotide sequence ID" value="NZ_BNER01000001.1"/>
</dbReference>